<dbReference type="PROSITE" id="PS50164">
    <property type="entry name" value="GIY_YIG"/>
    <property type="match status" value="1"/>
</dbReference>
<protein>
    <recommendedName>
        <fullName evidence="2">GIY-YIG domain-containing protein</fullName>
    </recommendedName>
</protein>
<evidence type="ECO:0000256" key="1">
    <source>
        <dbReference type="ARBA" id="ARBA00007435"/>
    </source>
</evidence>
<evidence type="ECO:0000259" key="2">
    <source>
        <dbReference type="PROSITE" id="PS50164"/>
    </source>
</evidence>
<dbReference type="Pfam" id="PF01541">
    <property type="entry name" value="GIY-YIG"/>
    <property type="match status" value="1"/>
</dbReference>
<dbReference type="InterPro" id="IPR050190">
    <property type="entry name" value="UPF0213_domain"/>
</dbReference>
<evidence type="ECO:0000313" key="4">
    <source>
        <dbReference type="Proteomes" id="UP000218831"/>
    </source>
</evidence>
<gene>
    <name evidence="3" type="ORF">CK503_01755</name>
</gene>
<proteinExistence type="inferred from homology"/>
<dbReference type="Gene3D" id="3.40.1440.10">
    <property type="entry name" value="GIY-YIG endonuclease"/>
    <property type="match status" value="1"/>
</dbReference>
<organism evidence="3 4">
    <name type="scientific">Fodinibius salipaludis</name>
    <dbReference type="NCBI Taxonomy" id="2032627"/>
    <lineage>
        <taxon>Bacteria</taxon>
        <taxon>Pseudomonadati</taxon>
        <taxon>Balneolota</taxon>
        <taxon>Balneolia</taxon>
        <taxon>Balneolales</taxon>
        <taxon>Balneolaceae</taxon>
        <taxon>Fodinibius</taxon>
    </lineage>
</organism>
<reference evidence="3 4" key="1">
    <citation type="submission" date="2017-08" db="EMBL/GenBank/DDBJ databases">
        <title>Aliifodinibius alkalisoli sp. nov., isolated from saline alkaline soil.</title>
        <authorList>
            <person name="Liu D."/>
            <person name="Zhang G."/>
        </authorList>
    </citation>
    <scope>NUCLEOTIDE SEQUENCE [LARGE SCALE GENOMIC DNA]</scope>
    <source>
        <strain evidence="3 4">WN023</strain>
    </source>
</reference>
<dbReference type="PANTHER" id="PTHR34477">
    <property type="entry name" value="UPF0213 PROTEIN YHBQ"/>
    <property type="match status" value="1"/>
</dbReference>
<feature type="domain" description="GIY-YIG" evidence="2">
    <location>
        <begin position="2"/>
        <end position="77"/>
    </location>
</feature>
<dbReference type="PANTHER" id="PTHR34477:SF1">
    <property type="entry name" value="UPF0213 PROTEIN YHBQ"/>
    <property type="match status" value="1"/>
</dbReference>
<comment type="caution">
    <text evidence="3">The sequence shown here is derived from an EMBL/GenBank/DDBJ whole genome shotgun (WGS) entry which is preliminary data.</text>
</comment>
<dbReference type="AlphaFoldDB" id="A0A2A2GFY9"/>
<dbReference type="OrthoDB" id="1495241at2"/>
<keyword evidence="4" id="KW-1185">Reference proteome</keyword>
<sequence>MKTWFVYMIRCKDGSLYTGSTNHVIHRWHQHRKGKGAKYLQAHTPKAVVFVEKHPDRSQACKREYEIKQYSKQEKEFLITESYKTVV</sequence>
<accession>A0A2A2GFY9</accession>
<dbReference type="Proteomes" id="UP000218831">
    <property type="component" value="Unassembled WGS sequence"/>
</dbReference>
<dbReference type="InterPro" id="IPR000305">
    <property type="entry name" value="GIY-YIG_endonuc"/>
</dbReference>
<dbReference type="InterPro" id="IPR035901">
    <property type="entry name" value="GIY-YIG_endonuc_sf"/>
</dbReference>
<evidence type="ECO:0000313" key="3">
    <source>
        <dbReference type="EMBL" id="PAU95809.1"/>
    </source>
</evidence>
<dbReference type="EMBL" id="NSKE01000001">
    <property type="protein sequence ID" value="PAU95809.1"/>
    <property type="molecule type" value="Genomic_DNA"/>
</dbReference>
<dbReference type="SUPFAM" id="SSF82771">
    <property type="entry name" value="GIY-YIG endonuclease"/>
    <property type="match status" value="1"/>
</dbReference>
<dbReference type="CDD" id="cd10456">
    <property type="entry name" value="GIY-YIG_UPF0213"/>
    <property type="match status" value="1"/>
</dbReference>
<comment type="similarity">
    <text evidence="1">Belongs to the UPF0213 family.</text>
</comment>
<name>A0A2A2GFY9_9BACT</name>